<reference evidence="2 3" key="1">
    <citation type="journal article" date="2012" name="Environ. Microbiol.">
        <title>The genome sequence of Desulfatibacillum alkenivorans AK-01: a blueprint for anaerobic alkane oxidation.</title>
        <authorList>
            <person name="Callaghan A.V."/>
            <person name="Morris B.E."/>
            <person name="Pereira I.A."/>
            <person name="McInerney M.J."/>
            <person name="Austin R.N."/>
            <person name="Groves J.T."/>
            <person name="Kukor J.J."/>
            <person name="Suflita J.M."/>
            <person name="Young L.Y."/>
            <person name="Zylstra G.J."/>
            <person name="Wawrik B."/>
        </authorList>
    </citation>
    <scope>NUCLEOTIDE SEQUENCE [LARGE SCALE GENOMIC DNA]</scope>
    <source>
        <strain evidence="2 3">AK-01</strain>
    </source>
</reference>
<feature type="signal peptide" evidence="1">
    <location>
        <begin position="1"/>
        <end position="26"/>
    </location>
</feature>
<dbReference type="RefSeq" id="WP_015947983.1">
    <property type="nucleotide sequence ID" value="NC_011768.1"/>
</dbReference>
<dbReference type="Proteomes" id="UP000000739">
    <property type="component" value="Chromosome"/>
</dbReference>
<name>B8FGL4_DESAL</name>
<accession>B8FGL4</accession>
<organism evidence="2 3">
    <name type="scientific">Desulfatibacillum aliphaticivorans</name>
    <dbReference type="NCBI Taxonomy" id="218208"/>
    <lineage>
        <taxon>Bacteria</taxon>
        <taxon>Pseudomonadati</taxon>
        <taxon>Thermodesulfobacteriota</taxon>
        <taxon>Desulfobacteria</taxon>
        <taxon>Desulfobacterales</taxon>
        <taxon>Desulfatibacillaceae</taxon>
        <taxon>Desulfatibacillum</taxon>
    </lineage>
</organism>
<evidence type="ECO:0000313" key="2">
    <source>
        <dbReference type="EMBL" id="ACL04923.1"/>
    </source>
</evidence>
<protein>
    <submittedName>
        <fullName evidence="2">Uncharacterized protein</fullName>
    </submittedName>
</protein>
<sequence length="288" mass="31321">MIENSKGWYIAIAMLICCLAAGQSYAGAFANAPALKFRVSMETSEPAKMVVETVGSGSQDETVRSKAYKVNKKKQIQALEAVKRRVVQSDFMRLVDAPAGDKGPAGSNIDYSLKTWCEESTLDRSGKTHSRFTIHIIVESPDGLGGLNAGAEADTPEDAAANIVNQVGNWLAMRTWRCRVWDSAQGFVLINRGADDGFSEGMILNGIRMNAEFKQINPSPDLELAIAKYGQASGQYRIVDVGESVSKLKPANGAPMLSKGDILELPGARKKKWNQKTRASGAWDEIYK</sequence>
<gene>
    <name evidence="2" type="ordered locus">Dalk_3233</name>
</gene>
<keyword evidence="3" id="KW-1185">Reference proteome</keyword>
<dbReference type="AlphaFoldDB" id="B8FGL4"/>
<dbReference type="HOGENOM" id="CLU_965496_0_0_7"/>
<evidence type="ECO:0000313" key="3">
    <source>
        <dbReference type="Proteomes" id="UP000000739"/>
    </source>
</evidence>
<evidence type="ECO:0000256" key="1">
    <source>
        <dbReference type="SAM" id="SignalP"/>
    </source>
</evidence>
<dbReference type="KEGG" id="dal:Dalk_3233"/>
<dbReference type="EMBL" id="CP001322">
    <property type="protein sequence ID" value="ACL04923.1"/>
    <property type="molecule type" value="Genomic_DNA"/>
</dbReference>
<keyword evidence="1" id="KW-0732">Signal</keyword>
<proteinExistence type="predicted"/>
<feature type="chain" id="PRO_5002871689" evidence="1">
    <location>
        <begin position="27"/>
        <end position="288"/>
    </location>
</feature>